<sequence>MSIKNILKKNNSNFTEAEKYNRMKKAVITLSAVVGVLAASLAFIVYTNYDYLVFKTMLTRGYIYQDSVSELIDDELEQDDSDVSTYFDDAVINIFLNRLYDVSGDRYTYLYLPYQYTNRVIDEEETGKSCEWIPFNQDTAYMKITNFSDESADFVKENSEELSKYSNIVIDLRGNGGGYVTSVKEIADMFLDKGETISSEKALIGAFSRENVSKNDAVFNFNKIIILQDGETASASEILIGALRDNLKNVTLLGTTTFGKGIGQTTIPLTKGFYLKATAFSWATPDGSEIQGKGIQPDYEFSLEKLNSILEEE</sequence>
<dbReference type="Pfam" id="PF03572">
    <property type="entry name" value="Peptidase_S41"/>
    <property type="match status" value="1"/>
</dbReference>
<dbReference type="AlphaFoldDB" id="A0A644Y7M6"/>
<organism evidence="2">
    <name type="scientific">bioreactor metagenome</name>
    <dbReference type="NCBI Taxonomy" id="1076179"/>
    <lineage>
        <taxon>unclassified sequences</taxon>
        <taxon>metagenomes</taxon>
        <taxon>ecological metagenomes</taxon>
    </lineage>
</organism>
<name>A0A644Y7M6_9ZZZZ</name>
<dbReference type="Gene3D" id="3.90.226.10">
    <property type="entry name" value="2-enoyl-CoA Hydratase, Chain A, domain 1"/>
    <property type="match status" value="1"/>
</dbReference>
<dbReference type="GO" id="GO:0008236">
    <property type="term" value="F:serine-type peptidase activity"/>
    <property type="evidence" value="ECO:0007669"/>
    <property type="project" value="InterPro"/>
</dbReference>
<dbReference type="InterPro" id="IPR029045">
    <property type="entry name" value="ClpP/crotonase-like_dom_sf"/>
</dbReference>
<dbReference type="SUPFAM" id="SSF52096">
    <property type="entry name" value="ClpP/crotonase"/>
    <property type="match status" value="1"/>
</dbReference>
<dbReference type="EMBL" id="VSSQ01004299">
    <property type="protein sequence ID" value="MPM24602.1"/>
    <property type="molecule type" value="Genomic_DNA"/>
</dbReference>
<dbReference type="PANTHER" id="PTHR32060">
    <property type="entry name" value="TAIL-SPECIFIC PROTEASE"/>
    <property type="match status" value="1"/>
</dbReference>
<comment type="caution">
    <text evidence="2">The sequence shown here is derived from an EMBL/GenBank/DDBJ whole genome shotgun (WGS) entry which is preliminary data.</text>
</comment>
<reference evidence="2" key="1">
    <citation type="submission" date="2019-08" db="EMBL/GenBank/DDBJ databases">
        <authorList>
            <person name="Kucharzyk K."/>
            <person name="Murdoch R.W."/>
            <person name="Higgins S."/>
            <person name="Loffler F."/>
        </authorList>
    </citation>
    <scope>NUCLEOTIDE SEQUENCE</scope>
</reference>
<evidence type="ECO:0000259" key="1">
    <source>
        <dbReference type="SMART" id="SM00245"/>
    </source>
</evidence>
<dbReference type="GO" id="GO:0004175">
    <property type="term" value="F:endopeptidase activity"/>
    <property type="evidence" value="ECO:0007669"/>
    <property type="project" value="TreeGrafter"/>
</dbReference>
<accession>A0A644Y7M6</accession>
<dbReference type="CDD" id="cd06567">
    <property type="entry name" value="Peptidase_S41"/>
    <property type="match status" value="1"/>
</dbReference>
<evidence type="ECO:0000313" key="2">
    <source>
        <dbReference type="EMBL" id="MPM24602.1"/>
    </source>
</evidence>
<dbReference type="SMART" id="SM00245">
    <property type="entry name" value="TSPc"/>
    <property type="match status" value="1"/>
</dbReference>
<dbReference type="InterPro" id="IPR005151">
    <property type="entry name" value="Tail-specific_protease"/>
</dbReference>
<dbReference type="GO" id="GO:0006508">
    <property type="term" value="P:proteolysis"/>
    <property type="evidence" value="ECO:0007669"/>
    <property type="project" value="InterPro"/>
</dbReference>
<protein>
    <recommendedName>
        <fullName evidence="1">Tail specific protease domain-containing protein</fullName>
    </recommendedName>
</protein>
<dbReference type="PANTHER" id="PTHR32060:SF22">
    <property type="entry name" value="CARBOXYL-TERMINAL-PROCESSING PEPTIDASE 3, CHLOROPLASTIC"/>
    <property type="match status" value="1"/>
</dbReference>
<gene>
    <name evidence="2" type="ORF">SDC9_71085</name>
</gene>
<feature type="domain" description="Tail specific protease" evidence="1">
    <location>
        <begin position="95"/>
        <end position="302"/>
    </location>
</feature>
<proteinExistence type="predicted"/>